<evidence type="ECO:0000259" key="9">
    <source>
        <dbReference type="Pfam" id="PF01699"/>
    </source>
</evidence>
<reference evidence="10 11" key="1">
    <citation type="submission" date="2020-10" db="EMBL/GenBank/DDBJ databases">
        <authorList>
            <person name="Sedaghatjoo S."/>
        </authorList>
    </citation>
    <scope>NUCLEOTIDE SEQUENCE [LARGE SCALE GENOMIC DNA]</scope>
    <source>
        <strain evidence="10 11">LLFL</strain>
    </source>
</reference>
<protein>
    <recommendedName>
        <fullName evidence="9">Sodium/calcium exchanger membrane region domain-containing protein</fullName>
    </recommendedName>
</protein>
<keyword evidence="6" id="KW-0406">Ion transport</keyword>
<dbReference type="AlphaFoldDB" id="A0A9N8M2H9"/>
<accession>A0A9N8M2H9</accession>
<dbReference type="PANTHER" id="PTHR31503:SF22">
    <property type="entry name" value="VACUOLAR CALCIUM ION TRANSPORTER"/>
    <property type="match status" value="1"/>
</dbReference>
<evidence type="ECO:0000256" key="8">
    <source>
        <dbReference type="SAM" id="Phobius"/>
    </source>
</evidence>
<sequence length="72" mass="7340">IGIILLPIVGNAAEHVTAVVMAYKGKMEIAVAVAVGSSIQIAVGVIPALVIVSWAIGQPLTVSILLAFRTFG</sequence>
<evidence type="ECO:0000256" key="2">
    <source>
        <dbReference type="ARBA" id="ARBA00008170"/>
    </source>
</evidence>
<feature type="transmembrane region" description="Helical" evidence="8">
    <location>
        <begin position="29"/>
        <end position="56"/>
    </location>
</feature>
<dbReference type="GO" id="GO:0012505">
    <property type="term" value="C:endomembrane system"/>
    <property type="evidence" value="ECO:0007669"/>
    <property type="project" value="UniProtKB-SubCell"/>
</dbReference>
<comment type="caution">
    <text evidence="10">The sequence shown here is derived from an EMBL/GenBank/DDBJ whole genome shotgun (WGS) entry which is preliminary data.</text>
</comment>
<name>A0A9N8M2H9_9BASI</name>
<evidence type="ECO:0000256" key="1">
    <source>
        <dbReference type="ARBA" id="ARBA00004127"/>
    </source>
</evidence>
<keyword evidence="5 8" id="KW-1133">Transmembrane helix</keyword>
<dbReference type="GO" id="GO:0000329">
    <property type="term" value="C:fungal-type vacuole membrane"/>
    <property type="evidence" value="ECO:0007669"/>
    <property type="project" value="TreeGrafter"/>
</dbReference>
<feature type="non-terminal residue" evidence="10">
    <location>
        <position position="1"/>
    </location>
</feature>
<dbReference type="Proteomes" id="UP000836404">
    <property type="component" value="Unassembled WGS sequence"/>
</dbReference>
<comment type="subcellular location">
    <subcellularLocation>
        <location evidence="1">Endomembrane system</location>
        <topology evidence="1">Multi-pass membrane protein</topology>
    </subcellularLocation>
</comment>
<evidence type="ECO:0000256" key="6">
    <source>
        <dbReference type="ARBA" id="ARBA00023065"/>
    </source>
</evidence>
<dbReference type="InterPro" id="IPR004713">
    <property type="entry name" value="CaH_exchang"/>
</dbReference>
<gene>
    <name evidence="10" type="ORF">JKILLFL_G2280</name>
</gene>
<organism evidence="10 11">
    <name type="scientific">Tilletia laevis</name>
    <dbReference type="NCBI Taxonomy" id="157183"/>
    <lineage>
        <taxon>Eukaryota</taxon>
        <taxon>Fungi</taxon>
        <taxon>Dikarya</taxon>
        <taxon>Basidiomycota</taxon>
        <taxon>Ustilaginomycotina</taxon>
        <taxon>Exobasidiomycetes</taxon>
        <taxon>Tilletiales</taxon>
        <taxon>Tilletiaceae</taxon>
        <taxon>Tilletia</taxon>
    </lineage>
</organism>
<feature type="domain" description="Sodium/calcium exchanger membrane region" evidence="9">
    <location>
        <begin position="1"/>
        <end position="63"/>
    </location>
</feature>
<dbReference type="PANTHER" id="PTHR31503">
    <property type="entry name" value="VACUOLAR CALCIUM ION TRANSPORTER"/>
    <property type="match status" value="1"/>
</dbReference>
<evidence type="ECO:0000313" key="10">
    <source>
        <dbReference type="EMBL" id="CAD6953029.1"/>
    </source>
</evidence>
<dbReference type="Pfam" id="PF01699">
    <property type="entry name" value="Na_Ca_ex"/>
    <property type="match status" value="1"/>
</dbReference>
<dbReference type="InterPro" id="IPR044880">
    <property type="entry name" value="NCX_ion-bd_dom_sf"/>
</dbReference>
<evidence type="ECO:0000256" key="4">
    <source>
        <dbReference type="ARBA" id="ARBA00022692"/>
    </source>
</evidence>
<feature type="non-terminal residue" evidence="10">
    <location>
        <position position="72"/>
    </location>
</feature>
<proteinExistence type="inferred from homology"/>
<keyword evidence="4 8" id="KW-0812">Transmembrane</keyword>
<comment type="similarity">
    <text evidence="2">Belongs to the Ca(2+):cation antiporter (CaCA) (TC 2.A.19) family.</text>
</comment>
<dbReference type="Gene3D" id="1.20.1420.30">
    <property type="entry name" value="NCX, central ion-binding region"/>
    <property type="match status" value="1"/>
</dbReference>
<dbReference type="GO" id="GO:0006874">
    <property type="term" value="P:intracellular calcium ion homeostasis"/>
    <property type="evidence" value="ECO:0007669"/>
    <property type="project" value="TreeGrafter"/>
</dbReference>
<keyword evidence="7 8" id="KW-0472">Membrane</keyword>
<dbReference type="GO" id="GO:0015369">
    <property type="term" value="F:calcium:proton antiporter activity"/>
    <property type="evidence" value="ECO:0007669"/>
    <property type="project" value="UniProtKB-ARBA"/>
</dbReference>
<keyword evidence="11" id="KW-1185">Reference proteome</keyword>
<keyword evidence="3" id="KW-0813">Transport</keyword>
<evidence type="ECO:0000256" key="5">
    <source>
        <dbReference type="ARBA" id="ARBA00022989"/>
    </source>
</evidence>
<evidence type="ECO:0000256" key="7">
    <source>
        <dbReference type="ARBA" id="ARBA00023136"/>
    </source>
</evidence>
<evidence type="ECO:0000313" key="11">
    <source>
        <dbReference type="Proteomes" id="UP000836404"/>
    </source>
</evidence>
<dbReference type="InterPro" id="IPR004837">
    <property type="entry name" value="NaCa_Exmemb"/>
</dbReference>
<dbReference type="EMBL" id="CAJHJF010005907">
    <property type="protein sequence ID" value="CAD6953029.1"/>
    <property type="molecule type" value="Genomic_DNA"/>
</dbReference>
<evidence type="ECO:0000256" key="3">
    <source>
        <dbReference type="ARBA" id="ARBA00022448"/>
    </source>
</evidence>